<reference evidence="2 3" key="1">
    <citation type="submission" date="2009-10" db="EMBL/GenBank/DDBJ databases">
        <authorList>
            <person name="Harkins D.M."/>
            <person name="Madupu R."/>
            <person name="Durkin A.S."/>
            <person name="Torralba M."/>
            <person name="Methe B."/>
            <person name="Sutton G.G."/>
            <person name="Strausberg R.L."/>
            <person name="Nelson K.E."/>
        </authorList>
    </citation>
    <scope>NUCLEOTIDE SEQUENCE [LARGE SCALE GENOMIC DNA]</scope>
    <source>
        <strain evidence="2 3">F0264</strain>
    </source>
</reference>
<dbReference type="Proteomes" id="UP000004226">
    <property type="component" value="Unassembled WGS sequence"/>
</dbReference>
<dbReference type="AlphaFoldDB" id="D0GJM7"/>
<protein>
    <recommendedName>
        <fullName evidence="1">Autotransporter domain-containing protein</fullName>
    </recommendedName>
</protein>
<feature type="non-terminal residue" evidence="2">
    <location>
        <position position="1"/>
    </location>
</feature>
<dbReference type="InterPro" id="IPR005546">
    <property type="entry name" value="Autotransporte_beta"/>
</dbReference>
<dbReference type="EMBL" id="ADAD01000051">
    <property type="protein sequence ID" value="EEY35700.1"/>
    <property type="molecule type" value="Genomic_DNA"/>
</dbReference>
<proteinExistence type="predicted"/>
<evidence type="ECO:0000259" key="1">
    <source>
        <dbReference type="Pfam" id="PF03797"/>
    </source>
</evidence>
<gene>
    <name evidence="2" type="ORF">HMPREF0554_0902</name>
</gene>
<dbReference type="Pfam" id="PF03797">
    <property type="entry name" value="Autotransporter"/>
    <property type="match status" value="1"/>
</dbReference>
<evidence type="ECO:0000313" key="2">
    <source>
        <dbReference type="EMBL" id="EEY35700.1"/>
    </source>
</evidence>
<feature type="domain" description="Autotransporter" evidence="1">
    <location>
        <begin position="1"/>
        <end position="89"/>
    </location>
</feature>
<name>D0GJM7_9FUSO</name>
<evidence type="ECO:0000313" key="3">
    <source>
        <dbReference type="Proteomes" id="UP000004226"/>
    </source>
</evidence>
<accession>D0GJM7</accession>
<dbReference type="eggNOG" id="COG3210">
    <property type="taxonomic scope" value="Bacteria"/>
</dbReference>
<organism evidence="2 3">
    <name type="scientific">Pseudoleptotrichia goodfellowii F0264</name>
    <dbReference type="NCBI Taxonomy" id="596323"/>
    <lineage>
        <taxon>Bacteria</taxon>
        <taxon>Fusobacteriati</taxon>
        <taxon>Fusobacteriota</taxon>
        <taxon>Fusobacteriia</taxon>
        <taxon>Fusobacteriales</taxon>
        <taxon>Leptotrichiaceae</taxon>
        <taxon>Pseudoleptotrichia</taxon>
    </lineage>
</organism>
<keyword evidence="3" id="KW-1185">Reference proteome</keyword>
<dbReference type="RefSeq" id="WP_006806706.1">
    <property type="nucleotide sequence ID" value="NZ_ADAD01000051.1"/>
</dbReference>
<sequence length="108" mass="12203">DYYSVKPEVGIEFKYKQPMAVRTTFTTTLGLGYENELGRVGDVKNKGRVAYTDADWFNIRGEKDDRRGNFKADLNLGIENQRFGVTLNAGYDTKGKNIRGGLGLRVIY</sequence>
<comment type="caution">
    <text evidence="2">The sequence shown here is derived from an EMBL/GenBank/DDBJ whole genome shotgun (WGS) entry which is preliminary data.</text>
</comment>